<dbReference type="OrthoDB" id="6108017at2759"/>
<evidence type="ECO:0000313" key="6">
    <source>
        <dbReference type="Proteomes" id="UP000694559"/>
    </source>
</evidence>
<evidence type="ECO:0000256" key="1">
    <source>
        <dbReference type="ARBA" id="ARBA00023054"/>
    </source>
</evidence>
<evidence type="ECO:0000259" key="4">
    <source>
        <dbReference type="Pfam" id="PF01576"/>
    </source>
</evidence>
<feature type="compositionally biased region" description="Low complexity" evidence="3">
    <location>
        <begin position="288"/>
        <end position="299"/>
    </location>
</feature>
<feature type="coiled-coil region" evidence="2">
    <location>
        <begin position="933"/>
        <end position="1126"/>
    </location>
</feature>
<gene>
    <name evidence="5" type="primary">CGNL1</name>
</gene>
<evidence type="ECO:0000256" key="3">
    <source>
        <dbReference type="SAM" id="MobiDB-lite"/>
    </source>
</evidence>
<dbReference type="PANTHER" id="PTHR46349:SF2">
    <property type="entry name" value="CINGULIN-LIKE PROTEIN 1"/>
    <property type="match status" value="1"/>
</dbReference>
<protein>
    <submittedName>
        <fullName evidence="5">Cingulin like 1</fullName>
    </submittedName>
</protein>
<dbReference type="Ensembl" id="ENSNNAT00000024384.1">
    <property type="protein sequence ID" value="ENSNNAP00000023263.1"/>
    <property type="gene ID" value="ENSNNAG00000015168.1"/>
</dbReference>
<dbReference type="AlphaFoldDB" id="A0A8C6Y4Z4"/>
<evidence type="ECO:0000313" key="5">
    <source>
        <dbReference type="Ensembl" id="ENSNNAP00000023263.1"/>
    </source>
</evidence>
<feature type="region of interest" description="Disordered" evidence="3">
    <location>
        <begin position="172"/>
        <end position="299"/>
    </location>
</feature>
<accession>A0A8C6Y4Z4</accession>
<keyword evidence="6" id="KW-1185">Reference proteome</keyword>
<feature type="region of interest" description="Disordered" evidence="3">
    <location>
        <begin position="702"/>
        <end position="754"/>
    </location>
</feature>
<reference evidence="5" key="2">
    <citation type="submission" date="2025-09" db="UniProtKB">
        <authorList>
            <consortium name="Ensembl"/>
        </authorList>
    </citation>
    <scope>IDENTIFICATION</scope>
</reference>
<organism evidence="5 6">
    <name type="scientific">Naja naja</name>
    <name type="common">Indian cobra</name>
    <dbReference type="NCBI Taxonomy" id="35670"/>
    <lineage>
        <taxon>Eukaryota</taxon>
        <taxon>Metazoa</taxon>
        <taxon>Chordata</taxon>
        <taxon>Craniata</taxon>
        <taxon>Vertebrata</taxon>
        <taxon>Euteleostomi</taxon>
        <taxon>Lepidosauria</taxon>
        <taxon>Squamata</taxon>
        <taxon>Bifurcata</taxon>
        <taxon>Unidentata</taxon>
        <taxon>Episquamata</taxon>
        <taxon>Toxicofera</taxon>
        <taxon>Serpentes</taxon>
        <taxon>Colubroidea</taxon>
        <taxon>Elapidae</taxon>
        <taxon>Elapinae</taxon>
        <taxon>Naja</taxon>
    </lineage>
</organism>
<dbReference type="GO" id="GO:0005923">
    <property type="term" value="C:bicellular tight junction"/>
    <property type="evidence" value="ECO:0007669"/>
    <property type="project" value="TreeGrafter"/>
</dbReference>
<feature type="compositionally biased region" description="Basic and acidic residues" evidence="3">
    <location>
        <begin position="212"/>
        <end position="221"/>
    </location>
</feature>
<reference evidence="5" key="1">
    <citation type="submission" date="2025-08" db="UniProtKB">
        <authorList>
            <consortium name="Ensembl"/>
        </authorList>
    </citation>
    <scope>IDENTIFICATION</scope>
</reference>
<dbReference type="GO" id="GO:0150105">
    <property type="term" value="P:protein localization to cell-cell junction"/>
    <property type="evidence" value="ECO:0007669"/>
    <property type="project" value="TreeGrafter"/>
</dbReference>
<feature type="domain" description="Myosin tail" evidence="4">
    <location>
        <begin position="923"/>
        <end position="1133"/>
    </location>
</feature>
<name>A0A8C6Y4Z4_NAJNA</name>
<dbReference type="GO" id="GO:0016459">
    <property type="term" value="C:myosin complex"/>
    <property type="evidence" value="ECO:0007669"/>
    <property type="project" value="InterPro"/>
</dbReference>
<dbReference type="Proteomes" id="UP000694559">
    <property type="component" value="Unplaced"/>
</dbReference>
<feature type="compositionally biased region" description="Basic and acidic residues" evidence="3">
    <location>
        <begin position="850"/>
        <end position="859"/>
    </location>
</feature>
<sequence>MMKSSPNGFRQRDLVSAPEMATWESPKSPPNAKAGSYGVTIRVQGIDGHPYLVLNNTEGGLSANLLGPENGQQVAADQPTPDSALPALQLVRKSHEGRLFGRPWDNVPPSWIKSLKQVSRAEEKEATSPFQAEISQASNLLNFQKYPELLQPYNPANSILNLKDLQPRLLSKSQSLEDEGKSDSRPWNPSLRMAALGDSTPQFAELAKSKPKTVDLTRPDQNKQQQQLGSPSEADHPGGRPEWLTSGAGPSPAAVSSACLDPRRCRPDLLPFRQPDSAGAALNGSQESPSPSTTPTSAASVSRFFLDDQEYAIYADHVNRHENRRYIPFLPGTGRDIDTGSIPAVEELIEKFDRKVCPQRRGRLGFRTRTLPENSKRSKSVDSAWSHGSHSGHIGDFTRSVGRSSEHLVQSSQVCLQKPLSPEKKAAPLGEQVAPQETGKLQTTPEMRQLLSGRAAQLVFVFQVTPDLLKGQQELAQQSNEETAKQILYSYLKEGARENEDATKRKVNLVFEKIQTLKSRAAGSPQVNGIKERAFGLLRSNQQNFKAERQTMEAELQKLRQQLEENREEKDTLRRQLKERENDLRENLEELFQVKMEREQHQREIRDLQDQLSEMHDELDSTKHTEGSEKEQLTEELMQLKQELQELLVLHDQQEKTLKKRERELTALKGVLKEEMASQDREMGHLKEQHVRELRSLSDSLAKATEVSEAPSRVRSFSEQKGSSALVPASPQPLPSAEPSPSPGGRMGRAQGPSLHPAWEAALPLATGVLGGPHSHVSLPPQRKISRLSQEQQQLMGCLEAEASQKDQLQKMKRELEKERQQLDGTVETLQKEMAEIVKVSQESTQKLRKQLDEHKEKNQQQLRDSQQQLKDKTLELEKASQTILRMQDQVRLMEEELQGHKKAQNEILTKTRLLEDTVKNLEYELETKSHLKEDRARQAKILEDKILQLQLELEEEQSNSDILSGRIGRAREQIEQMRSDLLQERTARQELEGDKTTLERQNKELRGRILHLEASHKPSKEGLVAQMEARLLELEEQLESEERDRAHLQLSNRRLERTVKELLMQVDDEHLSLTDQKDQLSLRLKAMKRQVEEAEEEIDRLENTKKKLQRELEDQVDLNEQLQGQLTTIRQDLRRQKTSSKLLSDFDYEDDDFSTDGESLLDAPLGLKAFKHSDGKARKDASQP</sequence>
<feature type="region of interest" description="Disordered" evidence="3">
    <location>
        <begin position="848"/>
        <end position="869"/>
    </location>
</feature>
<proteinExistence type="predicted"/>
<dbReference type="InterPro" id="IPR002928">
    <property type="entry name" value="Myosin_tail"/>
</dbReference>
<dbReference type="PANTHER" id="PTHR46349">
    <property type="entry name" value="CINGULIN-LIKE PROTEIN 1-RELATED"/>
    <property type="match status" value="1"/>
</dbReference>
<feature type="compositionally biased region" description="Low complexity" evidence="3">
    <location>
        <begin position="860"/>
        <end position="869"/>
    </location>
</feature>
<dbReference type="GeneTree" id="ENSGT00940000154489"/>
<feature type="compositionally biased region" description="Low complexity" evidence="3">
    <location>
        <begin position="246"/>
        <end position="258"/>
    </location>
</feature>
<feature type="coiled-coil region" evidence="2">
    <location>
        <begin position="542"/>
        <end position="664"/>
    </location>
</feature>
<feature type="compositionally biased region" description="Pro residues" evidence="3">
    <location>
        <begin position="730"/>
        <end position="742"/>
    </location>
</feature>
<feature type="region of interest" description="Disordered" evidence="3">
    <location>
        <begin position="1"/>
        <end position="35"/>
    </location>
</feature>
<dbReference type="Pfam" id="PF01576">
    <property type="entry name" value="Myosin_tail_1"/>
    <property type="match status" value="1"/>
</dbReference>
<evidence type="ECO:0000256" key="2">
    <source>
        <dbReference type="SAM" id="Coils"/>
    </source>
</evidence>
<keyword evidence="1 2" id="KW-0175">Coiled coil</keyword>
<feature type="region of interest" description="Disordered" evidence="3">
    <location>
        <begin position="372"/>
        <end position="399"/>
    </location>
</feature>